<comment type="caution">
    <text evidence="1">The sequence shown here is derived from an EMBL/GenBank/DDBJ whole genome shotgun (WGS) entry which is preliminary data.</text>
</comment>
<accession>A0AAW2CUF2</accession>
<evidence type="ECO:0000313" key="1">
    <source>
        <dbReference type="EMBL" id="KAL0001923.1"/>
    </source>
</evidence>
<dbReference type="AlphaFoldDB" id="A0AAW2CUF2"/>
<keyword evidence="2" id="KW-1185">Reference proteome</keyword>
<dbReference type="InterPro" id="IPR046342">
    <property type="entry name" value="CBS_dom_sf"/>
</dbReference>
<dbReference type="EMBL" id="JAZDWU010000005">
    <property type="protein sequence ID" value="KAL0001923.1"/>
    <property type="molecule type" value="Genomic_DNA"/>
</dbReference>
<sequence length="149" mass="17301">MKPEMRSALAIRPDRAASNKDFPGIEVSENMPLYVLLNEFQQGHCHMAVVVGEHSNHIEHPSTENPTDVREVRVDIHVERHPQEKSLKSKRALKKLKSLSMNRGLSKTKSKKWSKDFHLEVLHINDEPLPNFSKEGEASYWYHNTRRCH</sequence>
<name>A0AAW2CUF2_9ROSI</name>
<evidence type="ECO:0000313" key="2">
    <source>
        <dbReference type="Proteomes" id="UP001459277"/>
    </source>
</evidence>
<dbReference type="Proteomes" id="UP001459277">
    <property type="component" value="Unassembled WGS sequence"/>
</dbReference>
<organism evidence="1 2">
    <name type="scientific">Lithocarpus litseifolius</name>
    <dbReference type="NCBI Taxonomy" id="425828"/>
    <lineage>
        <taxon>Eukaryota</taxon>
        <taxon>Viridiplantae</taxon>
        <taxon>Streptophyta</taxon>
        <taxon>Embryophyta</taxon>
        <taxon>Tracheophyta</taxon>
        <taxon>Spermatophyta</taxon>
        <taxon>Magnoliopsida</taxon>
        <taxon>eudicotyledons</taxon>
        <taxon>Gunneridae</taxon>
        <taxon>Pentapetalae</taxon>
        <taxon>rosids</taxon>
        <taxon>fabids</taxon>
        <taxon>Fagales</taxon>
        <taxon>Fagaceae</taxon>
        <taxon>Lithocarpus</taxon>
    </lineage>
</organism>
<gene>
    <name evidence="1" type="ORF">SO802_015704</name>
</gene>
<protein>
    <submittedName>
        <fullName evidence="1">Uncharacterized protein</fullName>
    </submittedName>
</protein>
<proteinExistence type="predicted"/>
<dbReference type="Gene3D" id="3.10.580.10">
    <property type="entry name" value="CBS-domain"/>
    <property type="match status" value="1"/>
</dbReference>
<reference evidence="1 2" key="1">
    <citation type="submission" date="2024-01" db="EMBL/GenBank/DDBJ databases">
        <title>A telomere-to-telomere, gap-free genome of sweet tea (Lithocarpus litseifolius).</title>
        <authorList>
            <person name="Zhou J."/>
        </authorList>
    </citation>
    <scope>NUCLEOTIDE SEQUENCE [LARGE SCALE GENOMIC DNA]</scope>
    <source>
        <strain evidence="1">Zhou-2022a</strain>
        <tissue evidence="1">Leaf</tissue>
    </source>
</reference>